<dbReference type="InterPro" id="IPR017930">
    <property type="entry name" value="Myb_dom"/>
</dbReference>
<evidence type="ECO:0000256" key="5">
    <source>
        <dbReference type="ARBA" id="ARBA00023163"/>
    </source>
</evidence>
<reference evidence="9 10" key="1">
    <citation type="journal article" date="2018" name="PLoS Genet.">
        <title>Population sequencing reveals clonal diversity and ancestral inbreeding in the grapevine cultivar Chardonnay.</title>
        <authorList>
            <person name="Roach M.J."/>
            <person name="Johnson D.L."/>
            <person name="Bohlmann J."/>
            <person name="van Vuuren H.J."/>
            <person name="Jones S.J."/>
            <person name="Pretorius I.S."/>
            <person name="Schmidt S.A."/>
            <person name="Borneman A.R."/>
        </authorList>
    </citation>
    <scope>NUCLEOTIDE SEQUENCE [LARGE SCALE GENOMIC DNA]</scope>
    <source>
        <strain evidence="10">cv. Chardonnay</strain>
        <tissue evidence="9">Leaf</tissue>
    </source>
</reference>
<evidence type="ECO:0000259" key="7">
    <source>
        <dbReference type="PROSITE" id="PS50090"/>
    </source>
</evidence>
<dbReference type="AlphaFoldDB" id="A0A438BQJ8"/>
<evidence type="ECO:0000313" key="9">
    <source>
        <dbReference type="EMBL" id="RVW13238.1"/>
    </source>
</evidence>
<gene>
    <name evidence="9" type="ORF">CK203_105529</name>
</gene>
<name>A0A438BQJ8_VITVI</name>
<keyword evidence="6" id="KW-0539">Nucleus</keyword>
<dbReference type="GO" id="GO:0005634">
    <property type="term" value="C:nucleus"/>
    <property type="evidence" value="ECO:0007669"/>
    <property type="project" value="UniProtKB-SubCell"/>
</dbReference>
<dbReference type="Proteomes" id="UP000288805">
    <property type="component" value="Unassembled WGS sequence"/>
</dbReference>
<comment type="subcellular location">
    <subcellularLocation>
        <location evidence="1">Nucleus</location>
    </subcellularLocation>
</comment>
<keyword evidence="3" id="KW-0805">Transcription regulation</keyword>
<dbReference type="PANTHER" id="PTHR47997">
    <property type="entry name" value="MYB DOMAIN PROTEIN 55"/>
    <property type="match status" value="1"/>
</dbReference>
<dbReference type="SMART" id="SM00717">
    <property type="entry name" value="SANT"/>
    <property type="match status" value="1"/>
</dbReference>
<dbReference type="PROSITE" id="PS51294">
    <property type="entry name" value="HTH_MYB"/>
    <property type="match status" value="1"/>
</dbReference>
<protein>
    <submittedName>
        <fullName evidence="9">Uncharacterized protein</fullName>
    </submittedName>
</protein>
<evidence type="ECO:0000259" key="8">
    <source>
        <dbReference type="PROSITE" id="PS51294"/>
    </source>
</evidence>
<accession>A0A438BQJ8</accession>
<dbReference type="InterPro" id="IPR051953">
    <property type="entry name" value="Plant_SW-associated_TFs"/>
</dbReference>
<evidence type="ECO:0000256" key="6">
    <source>
        <dbReference type="ARBA" id="ARBA00023242"/>
    </source>
</evidence>
<dbReference type="PANTHER" id="PTHR47997:SF75">
    <property type="entry name" value="MYB DOMAIN PROTEIN 55"/>
    <property type="match status" value="1"/>
</dbReference>
<keyword evidence="2" id="KW-0677">Repeat</keyword>
<dbReference type="InterPro" id="IPR009057">
    <property type="entry name" value="Homeodomain-like_sf"/>
</dbReference>
<dbReference type="Gene3D" id="1.10.10.60">
    <property type="entry name" value="Homeodomain-like"/>
    <property type="match status" value="1"/>
</dbReference>
<organism evidence="9 10">
    <name type="scientific">Vitis vinifera</name>
    <name type="common">Grape</name>
    <dbReference type="NCBI Taxonomy" id="29760"/>
    <lineage>
        <taxon>Eukaryota</taxon>
        <taxon>Viridiplantae</taxon>
        <taxon>Streptophyta</taxon>
        <taxon>Embryophyta</taxon>
        <taxon>Tracheophyta</taxon>
        <taxon>Spermatophyta</taxon>
        <taxon>Magnoliopsida</taxon>
        <taxon>eudicotyledons</taxon>
        <taxon>Gunneridae</taxon>
        <taxon>Pentapetalae</taxon>
        <taxon>rosids</taxon>
        <taxon>Vitales</taxon>
        <taxon>Vitaceae</taxon>
        <taxon>Viteae</taxon>
        <taxon>Vitis</taxon>
    </lineage>
</organism>
<keyword evidence="5" id="KW-0804">Transcription</keyword>
<feature type="domain" description="HTH myb-type" evidence="8">
    <location>
        <begin position="47"/>
        <end position="91"/>
    </location>
</feature>
<dbReference type="GO" id="GO:0003677">
    <property type="term" value="F:DNA binding"/>
    <property type="evidence" value="ECO:0007669"/>
    <property type="project" value="UniProtKB-KW"/>
</dbReference>
<evidence type="ECO:0000256" key="2">
    <source>
        <dbReference type="ARBA" id="ARBA00022737"/>
    </source>
</evidence>
<evidence type="ECO:0000256" key="4">
    <source>
        <dbReference type="ARBA" id="ARBA00023125"/>
    </source>
</evidence>
<dbReference type="EMBL" id="QGNW01002660">
    <property type="protein sequence ID" value="RVW13238.1"/>
    <property type="molecule type" value="Genomic_DNA"/>
</dbReference>
<proteinExistence type="predicted"/>
<keyword evidence="4" id="KW-0238">DNA-binding</keyword>
<evidence type="ECO:0000256" key="1">
    <source>
        <dbReference type="ARBA" id="ARBA00004123"/>
    </source>
</evidence>
<comment type="caution">
    <text evidence="9">The sequence shown here is derived from an EMBL/GenBank/DDBJ whole genome shotgun (WGS) entry which is preliminary data.</text>
</comment>
<evidence type="ECO:0000313" key="10">
    <source>
        <dbReference type="Proteomes" id="UP000288805"/>
    </source>
</evidence>
<dbReference type="Pfam" id="PF00249">
    <property type="entry name" value="Myb_DNA-binding"/>
    <property type="match status" value="1"/>
</dbReference>
<dbReference type="SUPFAM" id="SSF46689">
    <property type="entry name" value="Homeodomain-like"/>
    <property type="match status" value="1"/>
</dbReference>
<evidence type="ECO:0000256" key="3">
    <source>
        <dbReference type="ARBA" id="ARBA00023015"/>
    </source>
</evidence>
<dbReference type="InterPro" id="IPR001005">
    <property type="entry name" value="SANT/Myb"/>
</dbReference>
<sequence>MHKPANQMSNASVCLPTLMFEPMPCQVHKALRPYAMDSHHGSKALLEEEEATILELQEELGNKWTTIAKRLPGRTDTGIKNFWNNWMKSSSCTQMPALHAGYRGPQVCPRNPDGIGCGPTSIPNASSIPALEVNPAEQDSDCFLEELLRDQEPSDRFMENNFT</sequence>
<dbReference type="CDD" id="cd00167">
    <property type="entry name" value="SANT"/>
    <property type="match status" value="1"/>
</dbReference>
<dbReference type="PROSITE" id="PS50090">
    <property type="entry name" value="MYB_LIKE"/>
    <property type="match status" value="1"/>
</dbReference>
<feature type="domain" description="Myb-like" evidence="7">
    <location>
        <begin position="47"/>
        <end position="87"/>
    </location>
</feature>